<keyword evidence="2" id="KW-0521">NADP</keyword>
<dbReference type="Gene3D" id="3.40.50.720">
    <property type="entry name" value="NAD(P)-binding Rossmann-like Domain"/>
    <property type="match status" value="1"/>
</dbReference>
<dbReference type="PANTHER" id="PTHR42748:SF11">
    <property type="entry name" value="NMRA-LIKE DOMAIN-CONTAINING PROTEIN"/>
    <property type="match status" value="1"/>
</dbReference>
<dbReference type="RefSeq" id="XP_018143984.1">
    <property type="nucleotide sequence ID" value="XM_018290423.1"/>
</dbReference>
<dbReference type="InterPro" id="IPR036291">
    <property type="entry name" value="NAD(P)-bd_dom_sf"/>
</dbReference>
<dbReference type="PANTHER" id="PTHR42748">
    <property type="entry name" value="NITROGEN METABOLITE REPRESSION PROTEIN NMRA FAMILY MEMBER"/>
    <property type="match status" value="1"/>
</dbReference>
<dbReference type="EMBL" id="LSBJ02000004">
    <property type="protein sequence ID" value="OAQ66897.1"/>
    <property type="molecule type" value="Genomic_DNA"/>
</dbReference>
<dbReference type="AlphaFoldDB" id="A0A179FNG9"/>
<comment type="similarity">
    <text evidence="1">Belongs to the NmrA-type oxidoreductase family.</text>
</comment>
<evidence type="ECO:0000256" key="2">
    <source>
        <dbReference type="ARBA" id="ARBA00022857"/>
    </source>
</evidence>
<dbReference type="Gene3D" id="3.90.25.10">
    <property type="entry name" value="UDP-galactose 4-epimerase, domain 1"/>
    <property type="match status" value="1"/>
</dbReference>
<accession>A0A179FNG9</accession>
<dbReference type="GeneID" id="28854417"/>
<evidence type="ECO:0000259" key="3">
    <source>
        <dbReference type="Pfam" id="PF05368"/>
    </source>
</evidence>
<evidence type="ECO:0000256" key="1">
    <source>
        <dbReference type="ARBA" id="ARBA00006328"/>
    </source>
</evidence>
<evidence type="ECO:0000313" key="5">
    <source>
        <dbReference type="Proteomes" id="UP000078397"/>
    </source>
</evidence>
<feature type="domain" description="NmrA-like" evidence="3">
    <location>
        <begin position="1"/>
        <end position="301"/>
    </location>
</feature>
<evidence type="ECO:0000313" key="4">
    <source>
        <dbReference type="EMBL" id="OAQ66897.1"/>
    </source>
</evidence>
<reference evidence="4 5" key="1">
    <citation type="journal article" date="2016" name="PLoS Pathog.">
        <title>Biosynthesis of antibiotic leucinostatins in bio-control fungus Purpureocillium lilacinum and their inhibition on phytophthora revealed by genome mining.</title>
        <authorList>
            <person name="Wang G."/>
            <person name="Liu Z."/>
            <person name="Lin R."/>
            <person name="Li E."/>
            <person name="Mao Z."/>
            <person name="Ling J."/>
            <person name="Yang Y."/>
            <person name="Yin W.B."/>
            <person name="Xie B."/>
        </authorList>
    </citation>
    <scope>NUCLEOTIDE SEQUENCE [LARGE SCALE GENOMIC DNA]</scope>
    <source>
        <strain evidence="4">170</strain>
    </source>
</reference>
<dbReference type="STRING" id="1380566.A0A179FNG9"/>
<dbReference type="KEGG" id="pchm:VFPPC_12620"/>
<protein>
    <submittedName>
        <fullName evidence="4">NmrA family transcriptional regulator</fullName>
    </submittedName>
</protein>
<proteinExistence type="inferred from homology"/>
<dbReference type="InterPro" id="IPR051164">
    <property type="entry name" value="NmrA-like_oxidored"/>
</dbReference>
<dbReference type="Proteomes" id="UP000078397">
    <property type="component" value="Unassembled WGS sequence"/>
</dbReference>
<sequence>MSKLLVVFGATGNQGGSVINSVINDATLRDEYKIRAVTRDTSTPAAQHLQQKPVEVVKGDADNTSSVEKALQGAHTVFFLTTTIYDDKLEERELSQGRRIADAAVKVGAKYLIFSTLPCINDNSGGKYNKGGHFDCKAKVEEYIRTLPIKSAFFAPGSFMQNFATNMRPNGTDDGTYVLATVASPATKLPLIDITDTGKYVSAILADPDAFEGQVLCAATRLYTMEEIVGIISGSTGKTVAYRQLPEDVFRKFLPPSMGDYLVHMLLYIQDFGYYGEGTEEKVAWAAGKARGKLHSLEDYLAGNPLDLN</sequence>
<dbReference type="OrthoDB" id="300709at2759"/>
<keyword evidence="5" id="KW-1185">Reference proteome</keyword>
<dbReference type="Pfam" id="PF05368">
    <property type="entry name" value="NmrA"/>
    <property type="match status" value="1"/>
</dbReference>
<dbReference type="CDD" id="cd05251">
    <property type="entry name" value="NmrA_like_SDR_a"/>
    <property type="match status" value="1"/>
</dbReference>
<dbReference type="InterPro" id="IPR008030">
    <property type="entry name" value="NmrA-like"/>
</dbReference>
<comment type="caution">
    <text evidence="4">The sequence shown here is derived from an EMBL/GenBank/DDBJ whole genome shotgun (WGS) entry which is preliminary data.</text>
</comment>
<dbReference type="GO" id="GO:0005634">
    <property type="term" value="C:nucleus"/>
    <property type="evidence" value="ECO:0007669"/>
    <property type="project" value="TreeGrafter"/>
</dbReference>
<gene>
    <name evidence="4" type="ORF">VFPPC_12620</name>
</gene>
<organism evidence="4 5">
    <name type="scientific">Pochonia chlamydosporia 170</name>
    <dbReference type="NCBI Taxonomy" id="1380566"/>
    <lineage>
        <taxon>Eukaryota</taxon>
        <taxon>Fungi</taxon>
        <taxon>Dikarya</taxon>
        <taxon>Ascomycota</taxon>
        <taxon>Pezizomycotina</taxon>
        <taxon>Sordariomycetes</taxon>
        <taxon>Hypocreomycetidae</taxon>
        <taxon>Hypocreales</taxon>
        <taxon>Clavicipitaceae</taxon>
        <taxon>Pochonia</taxon>
    </lineage>
</organism>
<name>A0A179FNG9_METCM</name>
<dbReference type="SUPFAM" id="SSF51735">
    <property type="entry name" value="NAD(P)-binding Rossmann-fold domains"/>
    <property type="match status" value="1"/>
</dbReference>